<protein>
    <recommendedName>
        <fullName evidence="8">Peptidase S8/S53 domain-containing protein</fullName>
    </recommendedName>
</protein>
<evidence type="ECO:0000256" key="6">
    <source>
        <dbReference type="RuleBase" id="RU003355"/>
    </source>
</evidence>
<feature type="active site" description="Charge relay system" evidence="5">
    <location>
        <position position="427"/>
    </location>
</feature>
<evidence type="ECO:0000256" key="4">
    <source>
        <dbReference type="ARBA" id="ARBA00022825"/>
    </source>
</evidence>
<evidence type="ECO:0000256" key="5">
    <source>
        <dbReference type="PROSITE-ProRule" id="PRU01240"/>
    </source>
</evidence>
<dbReference type="GO" id="GO:0004252">
    <property type="term" value="F:serine-type endopeptidase activity"/>
    <property type="evidence" value="ECO:0007669"/>
    <property type="project" value="UniProtKB-UniRule"/>
</dbReference>
<evidence type="ECO:0000313" key="9">
    <source>
        <dbReference type="EMBL" id="PAP75577.1"/>
    </source>
</evidence>
<evidence type="ECO:0000256" key="3">
    <source>
        <dbReference type="ARBA" id="ARBA00022801"/>
    </source>
</evidence>
<dbReference type="PANTHER" id="PTHR43806:SF11">
    <property type="entry name" value="CEREVISIN-RELATED"/>
    <property type="match status" value="1"/>
</dbReference>
<evidence type="ECO:0000259" key="8">
    <source>
        <dbReference type="Pfam" id="PF00082"/>
    </source>
</evidence>
<reference evidence="9 10" key="1">
    <citation type="submission" date="2016-11" db="EMBL/GenBank/DDBJ databases">
        <title>Study of marine rhodopsin-containing bacteria.</title>
        <authorList>
            <person name="Yoshizawa S."/>
            <person name="Kumagai Y."/>
            <person name="Kogure K."/>
        </authorList>
    </citation>
    <scope>NUCLEOTIDE SEQUENCE [LARGE SCALE GENOMIC DNA]</scope>
    <source>
        <strain evidence="9 10">SAORIC-28</strain>
    </source>
</reference>
<proteinExistence type="inferred from homology"/>
<dbReference type="Proteomes" id="UP000216339">
    <property type="component" value="Unassembled WGS sequence"/>
</dbReference>
<dbReference type="RefSeq" id="WP_095509215.1">
    <property type="nucleotide sequence ID" value="NZ_MQWD01000001.1"/>
</dbReference>
<dbReference type="OrthoDB" id="9798386at2"/>
<feature type="domain" description="Peptidase S8/S53" evidence="8">
    <location>
        <begin position="57"/>
        <end position="462"/>
    </location>
</feature>
<dbReference type="SUPFAM" id="SSF52743">
    <property type="entry name" value="Subtilisin-like"/>
    <property type="match status" value="1"/>
</dbReference>
<feature type="chain" id="PRO_5013170927" description="Peptidase S8/S53 domain-containing protein" evidence="7">
    <location>
        <begin position="21"/>
        <end position="511"/>
    </location>
</feature>
<accession>A0A271IWT7</accession>
<dbReference type="Pfam" id="PF00082">
    <property type="entry name" value="Peptidase_S8"/>
    <property type="match status" value="1"/>
</dbReference>
<dbReference type="InterPro" id="IPR036852">
    <property type="entry name" value="Peptidase_S8/S53_dom_sf"/>
</dbReference>
<dbReference type="Gene3D" id="3.40.50.200">
    <property type="entry name" value="Peptidase S8/S53 domain"/>
    <property type="match status" value="2"/>
</dbReference>
<feature type="active site" description="Charge relay system" evidence="5">
    <location>
        <position position="260"/>
    </location>
</feature>
<evidence type="ECO:0000256" key="1">
    <source>
        <dbReference type="ARBA" id="ARBA00011073"/>
    </source>
</evidence>
<dbReference type="PROSITE" id="PS00138">
    <property type="entry name" value="SUBTILASE_SER"/>
    <property type="match status" value="1"/>
</dbReference>
<dbReference type="PANTHER" id="PTHR43806">
    <property type="entry name" value="PEPTIDASE S8"/>
    <property type="match status" value="1"/>
</dbReference>
<keyword evidence="2 5" id="KW-0645">Protease</keyword>
<dbReference type="InterPro" id="IPR015500">
    <property type="entry name" value="Peptidase_S8_subtilisin-rel"/>
</dbReference>
<sequence length="511" mass="52917">MSFRSLVLGALALAAPAALAQDAPPENWHLLDRDADGVAGISLDAAYAALGDRAPSEVVVAIIDSGVDVTHPDLVPVLWTNDDEVAGNGVDDDGNGYVDDVHGWSFLGGADGENVEHDTYELARLVALCRAGTPDATYSDCDTLEAALEEERRPLAQQAVQLGPLLTTARAEDARMREKHGDDYTLSDADEDDDVRALSFLAQQGASLSDLEDFAESIESRLEYGLNPDYDPRGVVGDDYADVAERLYGNADVAGPDPNHGTGVAGLVAAARGNDLGIDGIAPARIMVLRAVPGGDERDKDVANAIRYAVDNGADVVNMSFGKAYSPQKAAVDAAVAYAVENGVLLVHAAGNSGEDIDVEDNYPTRTLLDGTVSGGWLEVGASTPSDAALAASFSNYGQTGVDLFAPGEGVTSLKPGGGIQTANGTSFASPIVAGVAALVMAYFPELSAEDVRQILLDSVTPYEVEATRPGADEAVPFTTLSVTGGVVNAAAAVQLAAQRSGASMPARRSE</sequence>
<dbReference type="PRINTS" id="PR00723">
    <property type="entry name" value="SUBTILISIN"/>
</dbReference>
<name>A0A271IWT7_9BACT</name>
<feature type="active site" description="Charge relay system" evidence="5">
    <location>
        <position position="64"/>
    </location>
</feature>
<comment type="similarity">
    <text evidence="1 5 6">Belongs to the peptidase S8 family.</text>
</comment>
<dbReference type="GO" id="GO:0006508">
    <property type="term" value="P:proteolysis"/>
    <property type="evidence" value="ECO:0007669"/>
    <property type="project" value="UniProtKB-KW"/>
</dbReference>
<dbReference type="EMBL" id="MQWD01000001">
    <property type="protein sequence ID" value="PAP75577.1"/>
    <property type="molecule type" value="Genomic_DNA"/>
</dbReference>
<gene>
    <name evidence="9" type="ORF">BSZ37_03550</name>
</gene>
<dbReference type="AlphaFoldDB" id="A0A271IWT7"/>
<evidence type="ECO:0000256" key="7">
    <source>
        <dbReference type="SAM" id="SignalP"/>
    </source>
</evidence>
<dbReference type="InterPro" id="IPR022398">
    <property type="entry name" value="Peptidase_S8_His-AS"/>
</dbReference>
<feature type="signal peptide" evidence="7">
    <location>
        <begin position="1"/>
        <end position="20"/>
    </location>
</feature>
<dbReference type="PROSITE" id="PS00136">
    <property type="entry name" value="SUBTILASE_ASP"/>
    <property type="match status" value="1"/>
</dbReference>
<dbReference type="InterPro" id="IPR050131">
    <property type="entry name" value="Peptidase_S8_subtilisin-like"/>
</dbReference>
<comment type="caution">
    <text evidence="9">The sequence shown here is derived from an EMBL/GenBank/DDBJ whole genome shotgun (WGS) entry which is preliminary data.</text>
</comment>
<keyword evidence="3 5" id="KW-0378">Hydrolase</keyword>
<dbReference type="PROSITE" id="PS00137">
    <property type="entry name" value="SUBTILASE_HIS"/>
    <property type="match status" value="1"/>
</dbReference>
<keyword evidence="7" id="KW-0732">Signal</keyword>
<dbReference type="InterPro" id="IPR023827">
    <property type="entry name" value="Peptidase_S8_Asp-AS"/>
</dbReference>
<organism evidence="9 10">
    <name type="scientific">Rubrivirga marina</name>
    <dbReference type="NCBI Taxonomy" id="1196024"/>
    <lineage>
        <taxon>Bacteria</taxon>
        <taxon>Pseudomonadati</taxon>
        <taxon>Rhodothermota</taxon>
        <taxon>Rhodothermia</taxon>
        <taxon>Rhodothermales</taxon>
        <taxon>Rubricoccaceae</taxon>
        <taxon>Rubrivirga</taxon>
    </lineage>
</organism>
<keyword evidence="4 5" id="KW-0720">Serine protease</keyword>
<dbReference type="InterPro" id="IPR000209">
    <property type="entry name" value="Peptidase_S8/S53_dom"/>
</dbReference>
<dbReference type="InterPro" id="IPR023828">
    <property type="entry name" value="Peptidase_S8_Ser-AS"/>
</dbReference>
<dbReference type="PROSITE" id="PS51892">
    <property type="entry name" value="SUBTILASE"/>
    <property type="match status" value="1"/>
</dbReference>
<keyword evidence="10" id="KW-1185">Reference proteome</keyword>
<evidence type="ECO:0000313" key="10">
    <source>
        <dbReference type="Proteomes" id="UP000216339"/>
    </source>
</evidence>
<evidence type="ECO:0000256" key="2">
    <source>
        <dbReference type="ARBA" id="ARBA00022670"/>
    </source>
</evidence>